<dbReference type="GO" id="GO:0008999">
    <property type="term" value="F:protein-N-terminal-alanine acetyltransferase activity"/>
    <property type="evidence" value="ECO:0007669"/>
    <property type="project" value="TreeGrafter"/>
</dbReference>
<dbReference type="STRING" id="1550231.SAMN05660662_1618"/>
<dbReference type="PANTHER" id="PTHR43441">
    <property type="entry name" value="RIBOSOMAL-PROTEIN-SERINE ACETYLTRANSFERASE"/>
    <property type="match status" value="1"/>
</dbReference>
<dbReference type="PROSITE" id="PS51186">
    <property type="entry name" value="GNAT"/>
    <property type="match status" value="1"/>
</dbReference>
<evidence type="ECO:0000313" key="3">
    <source>
        <dbReference type="Proteomes" id="UP000199406"/>
    </source>
</evidence>
<dbReference type="Pfam" id="PF13302">
    <property type="entry name" value="Acetyltransf_3"/>
    <property type="match status" value="1"/>
</dbReference>
<name>A0A1G7JNE9_9ACTN</name>
<dbReference type="Proteomes" id="UP000199406">
    <property type="component" value="Unassembled WGS sequence"/>
</dbReference>
<accession>A0A1G7JNE9</accession>
<keyword evidence="2" id="KW-0808">Transferase</keyword>
<dbReference type="OrthoDB" id="2061990at2"/>
<organism evidence="2 3">
    <name type="scientific">Blastococcus aurantiacus</name>
    <dbReference type="NCBI Taxonomy" id="1550231"/>
    <lineage>
        <taxon>Bacteria</taxon>
        <taxon>Bacillati</taxon>
        <taxon>Actinomycetota</taxon>
        <taxon>Actinomycetes</taxon>
        <taxon>Geodermatophilales</taxon>
        <taxon>Geodermatophilaceae</taxon>
        <taxon>Blastococcus</taxon>
    </lineage>
</organism>
<sequence>MPALVPPVLSGLPEQQPTLPAGDLVLRPWRDDDAPALLDVYADEAVQRWHCESLDADEAEGYARRWADLWRTGSRAGWAVVRDDVLVGRVTLSRLVLEGGQGEITYWTAPWARGTGVAPDAVQAVSAWAFDLGFQRLELQHSTHNHASCRVAQKAGFALEGTKRRAGLHQDGWHDMHLHARLA</sequence>
<keyword evidence="3" id="KW-1185">Reference proteome</keyword>
<dbReference type="PANTHER" id="PTHR43441:SF10">
    <property type="entry name" value="ACETYLTRANSFERASE"/>
    <property type="match status" value="1"/>
</dbReference>
<evidence type="ECO:0000259" key="1">
    <source>
        <dbReference type="PROSITE" id="PS51186"/>
    </source>
</evidence>
<dbReference type="CDD" id="cd04301">
    <property type="entry name" value="NAT_SF"/>
    <property type="match status" value="1"/>
</dbReference>
<dbReference type="EMBL" id="FNBT01000002">
    <property type="protein sequence ID" value="SDF26467.1"/>
    <property type="molecule type" value="Genomic_DNA"/>
</dbReference>
<dbReference type="RefSeq" id="WP_091764669.1">
    <property type="nucleotide sequence ID" value="NZ_FNBT01000002.1"/>
</dbReference>
<proteinExistence type="predicted"/>
<dbReference type="InterPro" id="IPR051908">
    <property type="entry name" value="Ribosomal_N-acetyltransferase"/>
</dbReference>
<dbReference type="InterPro" id="IPR016181">
    <property type="entry name" value="Acyl_CoA_acyltransferase"/>
</dbReference>
<dbReference type="Gene3D" id="3.40.630.30">
    <property type="match status" value="1"/>
</dbReference>
<dbReference type="InterPro" id="IPR000182">
    <property type="entry name" value="GNAT_dom"/>
</dbReference>
<evidence type="ECO:0000313" key="2">
    <source>
        <dbReference type="EMBL" id="SDF26467.1"/>
    </source>
</evidence>
<dbReference type="AlphaFoldDB" id="A0A1G7JNE9"/>
<dbReference type="GO" id="GO:0005737">
    <property type="term" value="C:cytoplasm"/>
    <property type="evidence" value="ECO:0007669"/>
    <property type="project" value="TreeGrafter"/>
</dbReference>
<dbReference type="GO" id="GO:1990189">
    <property type="term" value="F:protein N-terminal-serine acetyltransferase activity"/>
    <property type="evidence" value="ECO:0007669"/>
    <property type="project" value="TreeGrafter"/>
</dbReference>
<gene>
    <name evidence="2" type="ORF">SAMN05660662_1618</name>
</gene>
<dbReference type="SUPFAM" id="SSF55729">
    <property type="entry name" value="Acyl-CoA N-acyltransferases (Nat)"/>
    <property type="match status" value="1"/>
</dbReference>
<reference evidence="3" key="1">
    <citation type="submission" date="2016-10" db="EMBL/GenBank/DDBJ databases">
        <authorList>
            <person name="Varghese N."/>
            <person name="Submissions S."/>
        </authorList>
    </citation>
    <scope>NUCLEOTIDE SEQUENCE [LARGE SCALE GENOMIC DNA]</scope>
    <source>
        <strain evidence="3">DSM 44268</strain>
    </source>
</reference>
<feature type="domain" description="N-acetyltransferase" evidence="1">
    <location>
        <begin position="24"/>
        <end position="179"/>
    </location>
</feature>
<protein>
    <submittedName>
        <fullName evidence="2">Protein N-acetyltransferase, RimJ/RimL family</fullName>
    </submittedName>
</protein>